<dbReference type="OrthoDB" id="3521766at2"/>
<dbReference type="InterPro" id="IPR037523">
    <property type="entry name" value="VOC_core"/>
</dbReference>
<proteinExistence type="predicted"/>
<dbReference type="Gene3D" id="3.10.180.10">
    <property type="entry name" value="2,3-Dihydroxybiphenyl 1,2-Dioxygenase, domain 1"/>
    <property type="match status" value="1"/>
</dbReference>
<evidence type="ECO:0000259" key="1">
    <source>
        <dbReference type="PROSITE" id="PS51819"/>
    </source>
</evidence>
<dbReference type="AlphaFoldDB" id="A0A239JIZ9"/>
<evidence type="ECO:0000313" key="2">
    <source>
        <dbReference type="EMBL" id="SNT05293.1"/>
    </source>
</evidence>
<dbReference type="CDD" id="cd06587">
    <property type="entry name" value="VOC"/>
    <property type="match status" value="1"/>
</dbReference>
<dbReference type="Proteomes" id="UP000198393">
    <property type="component" value="Unassembled WGS sequence"/>
</dbReference>
<name>A0A239JIZ9_EKHLU</name>
<dbReference type="PROSITE" id="PS51257">
    <property type="entry name" value="PROKAR_LIPOPROTEIN"/>
    <property type="match status" value="1"/>
</dbReference>
<dbReference type="PROSITE" id="PS51819">
    <property type="entry name" value="VOC"/>
    <property type="match status" value="1"/>
</dbReference>
<dbReference type="SUPFAM" id="SSF50630">
    <property type="entry name" value="Acid proteases"/>
    <property type="match status" value="1"/>
</dbReference>
<dbReference type="SUPFAM" id="SSF54593">
    <property type="entry name" value="Glyoxalase/Bleomycin resistance protein/Dihydroxybiphenyl dioxygenase"/>
    <property type="match status" value="1"/>
</dbReference>
<dbReference type="Gene3D" id="2.40.70.10">
    <property type="entry name" value="Acid Proteases"/>
    <property type="match status" value="2"/>
</dbReference>
<dbReference type="InterPro" id="IPR029068">
    <property type="entry name" value="Glyas_Bleomycin-R_OHBP_Dase"/>
</dbReference>
<protein>
    <recommendedName>
        <fullName evidence="1">VOC domain-containing protein</fullName>
    </recommendedName>
</protein>
<keyword evidence="3" id="KW-1185">Reference proteome</keyword>
<reference evidence="2 3" key="1">
    <citation type="submission" date="2017-06" db="EMBL/GenBank/DDBJ databases">
        <authorList>
            <person name="Kim H.J."/>
            <person name="Triplett B.A."/>
        </authorList>
    </citation>
    <scope>NUCLEOTIDE SEQUENCE [LARGE SCALE GENOMIC DNA]</scope>
    <source>
        <strain evidence="2 3">DSM 19307</strain>
    </source>
</reference>
<dbReference type="EMBL" id="FZPD01000003">
    <property type="protein sequence ID" value="SNT05293.1"/>
    <property type="molecule type" value="Genomic_DNA"/>
</dbReference>
<gene>
    <name evidence="2" type="ORF">SAMN05421640_2178</name>
</gene>
<dbReference type="InterPro" id="IPR021109">
    <property type="entry name" value="Peptidase_aspartic_dom_sf"/>
</dbReference>
<evidence type="ECO:0000313" key="3">
    <source>
        <dbReference type="Proteomes" id="UP000198393"/>
    </source>
</evidence>
<accession>A0A239JIZ9</accession>
<sequence>MRRNLTLALVVATLISCSSQTENTQEPESVLFQLVDNRPYIEIEVNGVKGKFIVDTGGVHGMNTDFAEKAGVKKGRSFMIQGGGDGEQEAWYGEKAEFHIVGTSIKTLSDSPIILNLNPIRDSLSIPFADGVLGLNLFQEYDLSINYPNRQITFYEKGHHPTDGYEVVPFEFYRNQIPMIKMEIDGVEGDFTVDTGDRSMLTTFSAFYNSLDTSDKELSELRRTGYGVGGPVMAREYVLPSVKISDELQFRSVKTRVPDHSAGAWARSTHAGNLGSGILKNYEVIFDYDKQEMLLKKPPTLSIKEFTYRAANFDSTTQWYLDRLPFEVVAQTDSSLTLQYQNAQIKFIHDSSRPILSSYKSERNNKNPNGVFKFGFDVPNTQDVIEKHFPRPDDLMFGRPIVFWGRSMFLVRDPEGNVLQFFEGGSHWKNSFYAFITDNDNRYKTFTEFVKENGMVLHSDFSNDSTGVNQQNFVHGDIKVELLKLDMRAEEPYNGVGASGVQIESALKSFSKNSTSQTY</sequence>
<dbReference type="RefSeq" id="WP_089356886.1">
    <property type="nucleotide sequence ID" value="NZ_FZPD01000003.1"/>
</dbReference>
<feature type="domain" description="VOC" evidence="1">
    <location>
        <begin position="302"/>
        <end position="424"/>
    </location>
</feature>
<organism evidence="2 3">
    <name type="scientific">Ekhidna lutea</name>
    <dbReference type="NCBI Taxonomy" id="447679"/>
    <lineage>
        <taxon>Bacteria</taxon>
        <taxon>Pseudomonadati</taxon>
        <taxon>Bacteroidota</taxon>
        <taxon>Cytophagia</taxon>
        <taxon>Cytophagales</taxon>
        <taxon>Reichenbachiellaceae</taxon>
        <taxon>Ekhidna</taxon>
    </lineage>
</organism>